<dbReference type="Proteomes" id="UP000035642">
    <property type="component" value="Unassembled WGS sequence"/>
</dbReference>
<dbReference type="WBParaSite" id="ACAC_0000530201-mRNA-1">
    <property type="protein sequence ID" value="ACAC_0000530201-mRNA-1"/>
    <property type="gene ID" value="ACAC_0000530201"/>
</dbReference>
<feature type="region of interest" description="Disordered" evidence="1">
    <location>
        <begin position="85"/>
        <end position="133"/>
    </location>
</feature>
<dbReference type="AlphaFoldDB" id="A0A0K0D5F7"/>
<dbReference type="STRING" id="6313.A0A0K0D5F7"/>
<keyword evidence="2" id="KW-1185">Reference proteome</keyword>
<reference evidence="2" key="1">
    <citation type="submission" date="2012-09" db="EMBL/GenBank/DDBJ databases">
        <authorList>
            <person name="Martin A.A."/>
        </authorList>
    </citation>
    <scope>NUCLEOTIDE SEQUENCE</scope>
</reference>
<accession>A0A0K0D5F7</accession>
<name>A0A0K0D5F7_ANGCA</name>
<proteinExistence type="predicted"/>
<feature type="compositionally biased region" description="Basic and acidic residues" evidence="1">
    <location>
        <begin position="101"/>
        <end position="111"/>
    </location>
</feature>
<evidence type="ECO:0000313" key="2">
    <source>
        <dbReference type="Proteomes" id="UP000035642"/>
    </source>
</evidence>
<reference evidence="3" key="2">
    <citation type="submission" date="2017-02" db="UniProtKB">
        <authorList>
            <consortium name="WormBaseParasite"/>
        </authorList>
    </citation>
    <scope>IDENTIFICATION</scope>
</reference>
<organism evidence="2 3">
    <name type="scientific">Angiostrongylus cantonensis</name>
    <name type="common">Rat lungworm</name>
    <dbReference type="NCBI Taxonomy" id="6313"/>
    <lineage>
        <taxon>Eukaryota</taxon>
        <taxon>Metazoa</taxon>
        <taxon>Ecdysozoa</taxon>
        <taxon>Nematoda</taxon>
        <taxon>Chromadorea</taxon>
        <taxon>Rhabditida</taxon>
        <taxon>Rhabditina</taxon>
        <taxon>Rhabditomorpha</taxon>
        <taxon>Strongyloidea</taxon>
        <taxon>Metastrongylidae</taxon>
        <taxon>Angiostrongylus</taxon>
    </lineage>
</organism>
<sequence>MELSPVFLKLFPVTPGSQTPQVRIPRGQYGYPIPLALRPYAGPPQGIPFPDALSMLMLRSNHAAHVNRTAHSSHKSSRNFEIHTGHPLIRNVAPSSNSRRPYQEGVREPKRSQQNNKNDSHRRTTRATMSSAAATASIIPTKTVCGCFHNSQNGVVKISQLDQSWKESKSISIE</sequence>
<evidence type="ECO:0000313" key="3">
    <source>
        <dbReference type="WBParaSite" id="ACAC_0000530201-mRNA-1"/>
    </source>
</evidence>
<evidence type="ECO:0000256" key="1">
    <source>
        <dbReference type="SAM" id="MobiDB-lite"/>
    </source>
</evidence>
<protein>
    <submittedName>
        <fullName evidence="3">Ovule protein</fullName>
    </submittedName>
</protein>